<dbReference type="EMBL" id="CP094669">
    <property type="protein sequence ID" value="UOG74864.1"/>
    <property type="molecule type" value="Genomic_DNA"/>
</dbReference>
<evidence type="ECO:0000256" key="6">
    <source>
        <dbReference type="SAM" id="Phobius"/>
    </source>
</evidence>
<evidence type="ECO:0000256" key="1">
    <source>
        <dbReference type="ARBA" id="ARBA00004651"/>
    </source>
</evidence>
<dbReference type="PROSITE" id="PS50156">
    <property type="entry name" value="SSD"/>
    <property type="match status" value="2"/>
</dbReference>
<dbReference type="InterPro" id="IPR050545">
    <property type="entry name" value="Mycobact_MmpL"/>
</dbReference>
<dbReference type="RefSeq" id="WP_243798516.1">
    <property type="nucleotide sequence ID" value="NZ_CP094669.1"/>
</dbReference>
<feature type="transmembrane region" description="Helical" evidence="6">
    <location>
        <begin position="590"/>
        <end position="606"/>
    </location>
</feature>
<keyword evidence="2" id="KW-1003">Cell membrane</keyword>
<dbReference type="PANTHER" id="PTHR33406:SF12">
    <property type="entry name" value="BLR2997 PROTEIN"/>
    <property type="match status" value="1"/>
</dbReference>
<feature type="transmembrane region" description="Helical" evidence="6">
    <location>
        <begin position="641"/>
        <end position="661"/>
    </location>
</feature>
<dbReference type="Pfam" id="PF02460">
    <property type="entry name" value="Patched"/>
    <property type="match status" value="1"/>
</dbReference>
<feature type="transmembrane region" description="Helical" evidence="6">
    <location>
        <begin position="258"/>
        <end position="279"/>
    </location>
</feature>
<evidence type="ECO:0000313" key="9">
    <source>
        <dbReference type="Proteomes" id="UP000831113"/>
    </source>
</evidence>
<feature type="transmembrane region" description="Helical" evidence="6">
    <location>
        <begin position="300"/>
        <end position="328"/>
    </location>
</feature>
<dbReference type="Pfam" id="PF03176">
    <property type="entry name" value="MMPL"/>
    <property type="match status" value="1"/>
</dbReference>
<keyword evidence="4 6" id="KW-1133">Transmembrane helix</keyword>
<accession>A0ABY4D0W2</accession>
<sequence length="742" mass="80720">MLYLYRLRYLLLLLIMTVCAALWPGVQAALVVDNNLSAWFLDDDPALEAYRTFQQRFGNDEVIILAVHDEQSVLTPGYLTAFVALTRELEALPAVAGVTGPGNAALPMRSLVGGTRPLLEPGTTATQVRQALQPLPTLRQSLFTDNYQTTRFLIQLRQLPDFDNRRAEILTQVQQLVYRHFSPKQAHFGGVGIIYAGLNALSQHDFGLFLGLGYLLMFSVLLLIYRNLLLLVYTLGVVGLATYVTFGVYGALGHRVNLMTVLLPIILILLGIMDAMHVINERNRLRTDTSTAYADALQALQNVLAPCLFTMLTTVAGFLALLSCPMAILQDFGVFAALGIALCLFFTFVLGVLLLPLAKAPARTAQATETTARKLVAFYTYLLARPRFFGGLSVLLALALAAGLPQLHSDTYTLGYLPVSNIVVQDHRAIEATWGPYMPLELLVEPKAGYTLSDTAVVQATFAFADSVRRVAGVGQVVGFYSLYQAGLEAQYGAKASRLRGSQGALRQVQQRLTTEYPTLTAQFVDARTATGRVTVSGAMLSARQLTAKMDTLLDIAGATLGPVATVRPAGYQPMYAGIVAYVTSSQTNSLLLSFVLVFALTWVFIRNFRLALLTVIPNLFPVLVLLGTMGWLGITLDTATASIGAIVLSFCVDDTIHFVYSYRQQRRQGATPTQARLTTIAHVGPTIVLTSVVLFLGYTVMALGSLKTVQLFGLLTAISVAGAFYGELVIFPLALKKYDPE</sequence>
<feature type="transmembrane region" description="Helical" evidence="6">
    <location>
        <begin position="613"/>
        <end position="635"/>
    </location>
</feature>
<protein>
    <submittedName>
        <fullName evidence="8">MMPL family transporter</fullName>
    </submittedName>
</protein>
<dbReference type="Proteomes" id="UP000831113">
    <property type="component" value="Chromosome"/>
</dbReference>
<feature type="transmembrane region" description="Helical" evidence="6">
    <location>
        <begin position="334"/>
        <end position="357"/>
    </location>
</feature>
<proteinExistence type="predicted"/>
<feature type="transmembrane region" description="Helical" evidence="6">
    <location>
        <begin position="206"/>
        <end position="225"/>
    </location>
</feature>
<evidence type="ECO:0000313" key="8">
    <source>
        <dbReference type="EMBL" id="UOG74864.1"/>
    </source>
</evidence>
<organism evidence="8 9">
    <name type="scientific">Hymenobacter tibetensis</name>
    <dbReference type="NCBI Taxonomy" id="497967"/>
    <lineage>
        <taxon>Bacteria</taxon>
        <taxon>Pseudomonadati</taxon>
        <taxon>Bacteroidota</taxon>
        <taxon>Cytophagia</taxon>
        <taxon>Cytophagales</taxon>
        <taxon>Hymenobacteraceae</taxon>
        <taxon>Hymenobacter</taxon>
    </lineage>
</organism>
<gene>
    <name evidence="8" type="ORF">MTX78_22460</name>
</gene>
<feature type="transmembrane region" description="Helical" evidence="6">
    <location>
        <begin position="710"/>
        <end position="736"/>
    </location>
</feature>
<keyword evidence="9" id="KW-1185">Reference proteome</keyword>
<dbReference type="SUPFAM" id="SSF82866">
    <property type="entry name" value="Multidrug efflux transporter AcrB transmembrane domain"/>
    <property type="match status" value="2"/>
</dbReference>
<feature type="domain" description="SSD" evidence="7">
    <location>
        <begin position="240"/>
        <end position="357"/>
    </location>
</feature>
<evidence type="ECO:0000256" key="4">
    <source>
        <dbReference type="ARBA" id="ARBA00022989"/>
    </source>
</evidence>
<feature type="transmembrane region" description="Helical" evidence="6">
    <location>
        <begin position="681"/>
        <end position="704"/>
    </location>
</feature>
<evidence type="ECO:0000256" key="2">
    <source>
        <dbReference type="ARBA" id="ARBA00022475"/>
    </source>
</evidence>
<keyword evidence="3 6" id="KW-0812">Transmembrane</keyword>
<name>A0ABY4D0W2_9BACT</name>
<evidence type="ECO:0000256" key="5">
    <source>
        <dbReference type="ARBA" id="ARBA00023136"/>
    </source>
</evidence>
<feature type="transmembrane region" description="Helical" evidence="6">
    <location>
        <begin position="230"/>
        <end position="252"/>
    </location>
</feature>
<keyword evidence="5 6" id="KW-0472">Membrane</keyword>
<dbReference type="InterPro" id="IPR004869">
    <property type="entry name" value="MMPL_dom"/>
</dbReference>
<dbReference type="PANTHER" id="PTHR33406">
    <property type="entry name" value="MEMBRANE PROTEIN MJ1562-RELATED"/>
    <property type="match status" value="1"/>
</dbReference>
<dbReference type="Gene3D" id="1.20.1640.10">
    <property type="entry name" value="Multidrug efflux transporter AcrB transmembrane domain"/>
    <property type="match status" value="2"/>
</dbReference>
<feature type="transmembrane region" description="Helical" evidence="6">
    <location>
        <begin position="378"/>
        <end position="404"/>
    </location>
</feature>
<dbReference type="InterPro" id="IPR003392">
    <property type="entry name" value="PTHD_SSD"/>
</dbReference>
<feature type="domain" description="SSD" evidence="7">
    <location>
        <begin position="611"/>
        <end position="738"/>
    </location>
</feature>
<evidence type="ECO:0000259" key="7">
    <source>
        <dbReference type="PROSITE" id="PS50156"/>
    </source>
</evidence>
<dbReference type="InterPro" id="IPR000731">
    <property type="entry name" value="SSD"/>
</dbReference>
<evidence type="ECO:0000256" key="3">
    <source>
        <dbReference type="ARBA" id="ARBA00022692"/>
    </source>
</evidence>
<reference evidence="8 9" key="1">
    <citation type="submission" date="2022-03" db="EMBL/GenBank/DDBJ databases">
        <title>Hymenobactersp. isolated from the air.</title>
        <authorList>
            <person name="Won M."/>
            <person name="Kwon S.-W."/>
        </authorList>
    </citation>
    <scope>NUCLEOTIDE SEQUENCE [LARGE SCALE GENOMIC DNA]</scope>
    <source>
        <strain evidence="8 9">KACC 21982</strain>
    </source>
</reference>
<comment type="subcellular location">
    <subcellularLocation>
        <location evidence="1">Cell membrane</location>
        <topology evidence="1">Multi-pass membrane protein</topology>
    </subcellularLocation>
</comment>